<protein>
    <submittedName>
        <fullName evidence="2">NAD(P)H-dependent oxidoreductase</fullName>
    </submittedName>
</protein>
<dbReference type="PANTHER" id="PTHR30543">
    <property type="entry name" value="CHROMATE REDUCTASE"/>
    <property type="match status" value="1"/>
</dbReference>
<evidence type="ECO:0000313" key="2">
    <source>
        <dbReference type="EMBL" id="MBC8745603.1"/>
    </source>
</evidence>
<evidence type="ECO:0000313" key="3">
    <source>
        <dbReference type="Proteomes" id="UP000736373"/>
    </source>
</evidence>
<dbReference type="SUPFAM" id="SSF52218">
    <property type="entry name" value="Flavoproteins"/>
    <property type="match status" value="1"/>
</dbReference>
<sequence>MSEPYKVAVLIGSLRQKSLNRMLANSLAQIAPPRLSLHIVEIGALSLYNQDLEDDTPAAWKAVRNDVSAMDAVLFVTPEYNRSIPAVLKNAVDVLSRPHGASALLGKPAAVVTSSQGAMGGCGANHHLRQSLVCIGVNVMSTPEAYVGGMASLFDEQGVLTNSGTSRFLEEFMAAFSQWIERFAKG</sequence>
<proteinExistence type="predicted"/>
<keyword evidence="3" id="KW-1185">Reference proteome</keyword>
<dbReference type="Proteomes" id="UP000736373">
    <property type="component" value="Unassembled WGS sequence"/>
</dbReference>
<dbReference type="RefSeq" id="WP_187632744.1">
    <property type="nucleotide sequence ID" value="NZ_VZQQ01000002.1"/>
</dbReference>
<feature type="domain" description="NADPH-dependent FMN reductase-like" evidence="1">
    <location>
        <begin position="6"/>
        <end position="148"/>
    </location>
</feature>
<name>A0ABR7PGU5_9BURK</name>
<gene>
    <name evidence="2" type="ORF">F6X42_02830</name>
</gene>
<dbReference type="Gene3D" id="3.40.50.360">
    <property type="match status" value="1"/>
</dbReference>
<reference evidence="2 3" key="1">
    <citation type="submission" date="2019-09" db="EMBL/GenBank/DDBJ databases">
        <title>Paraburkholderia podalyriae sp. nov., A South African Podalyria-associated rhizobium.</title>
        <authorList>
            <person name="Mavima L."/>
            <person name="Beukes C.W."/>
            <person name="Palmer M."/>
            <person name="De Meyer S.E."/>
            <person name="James E.K."/>
            <person name="Maluk M."/>
            <person name="Avontuur J.R."/>
            <person name="Chan W.Y."/>
            <person name="Venter S.N."/>
            <person name="Steenkamp E.T."/>
        </authorList>
    </citation>
    <scope>NUCLEOTIDE SEQUENCE [LARGE SCALE GENOMIC DNA]</scope>
    <source>
        <strain evidence="2 3">WC7.3b</strain>
    </source>
</reference>
<comment type="caution">
    <text evidence="2">The sequence shown here is derived from an EMBL/GenBank/DDBJ whole genome shotgun (WGS) entry which is preliminary data.</text>
</comment>
<dbReference type="InterPro" id="IPR029039">
    <property type="entry name" value="Flavoprotein-like_sf"/>
</dbReference>
<dbReference type="EMBL" id="VZQQ01000002">
    <property type="protein sequence ID" value="MBC8745603.1"/>
    <property type="molecule type" value="Genomic_DNA"/>
</dbReference>
<evidence type="ECO:0000259" key="1">
    <source>
        <dbReference type="Pfam" id="PF03358"/>
    </source>
</evidence>
<dbReference type="Pfam" id="PF03358">
    <property type="entry name" value="FMN_red"/>
    <property type="match status" value="1"/>
</dbReference>
<dbReference type="PANTHER" id="PTHR30543:SF21">
    <property type="entry name" value="NAD(P)H-DEPENDENT FMN REDUCTASE LOT6"/>
    <property type="match status" value="1"/>
</dbReference>
<organism evidence="2 3">
    <name type="scientific">Paraburkholderia podalyriae</name>
    <dbReference type="NCBI Taxonomy" id="1938811"/>
    <lineage>
        <taxon>Bacteria</taxon>
        <taxon>Pseudomonadati</taxon>
        <taxon>Pseudomonadota</taxon>
        <taxon>Betaproteobacteria</taxon>
        <taxon>Burkholderiales</taxon>
        <taxon>Burkholderiaceae</taxon>
        <taxon>Paraburkholderia</taxon>
    </lineage>
</organism>
<dbReference type="InterPro" id="IPR005025">
    <property type="entry name" value="FMN_Rdtase-like_dom"/>
</dbReference>
<dbReference type="InterPro" id="IPR050712">
    <property type="entry name" value="NAD(P)H-dep_reductase"/>
</dbReference>
<accession>A0ABR7PGU5</accession>